<dbReference type="GO" id="GO:0016866">
    <property type="term" value="F:intramolecular transferase activity"/>
    <property type="evidence" value="ECO:0007669"/>
    <property type="project" value="InterPro"/>
</dbReference>
<feature type="domain" description="Squalene cyclase N-terminal" evidence="5">
    <location>
        <begin position="18"/>
        <end position="318"/>
    </location>
</feature>
<dbReference type="NCBIfam" id="TIGR01787">
    <property type="entry name" value="squalene_cyclas"/>
    <property type="match status" value="1"/>
</dbReference>
<dbReference type="NCBIfam" id="TIGR01507">
    <property type="entry name" value="hopene_cyclase"/>
    <property type="match status" value="1"/>
</dbReference>
<protein>
    <recommendedName>
        <fullName evidence="3">Terpene cyclase/mutase family member</fullName>
        <ecNumber evidence="3">5.4.99.-</ecNumber>
    </recommendedName>
</protein>
<evidence type="ECO:0000259" key="4">
    <source>
        <dbReference type="Pfam" id="PF13243"/>
    </source>
</evidence>
<evidence type="ECO:0000313" key="6">
    <source>
        <dbReference type="EMBL" id="KXS94514.1"/>
    </source>
</evidence>
<dbReference type="Proteomes" id="UP000070133">
    <property type="component" value="Unassembled WGS sequence"/>
</dbReference>
<organism evidence="6 7">
    <name type="scientific">Pseudocercospora eumusae</name>
    <dbReference type="NCBI Taxonomy" id="321146"/>
    <lineage>
        <taxon>Eukaryota</taxon>
        <taxon>Fungi</taxon>
        <taxon>Dikarya</taxon>
        <taxon>Ascomycota</taxon>
        <taxon>Pezizomycotina</taxon>
        <taxon>Dothideomycetes</taxon>
        <taxon>Dothideomycetidae</taxon>
        <taxon>Mycosphaerellales</taxon>
        <taxon>Mycosphaerellaceae</taxon>
        <taxon>Pseudocercospora</taxon>
    </lineage>
</organism>
<gene>
    <name evidence="6" type="ORF">AC578_3184</name>
</gene>
<reference evidence="6 7" key="1">
    <citation type="submission" date="2015-07" db="EMBL/GenBank/DDBJ databases">
        <title>Comparative genomics of the Sigatoka disease complex on banana suggests a link between parallel evolutionary changes in Pseudocercospora fijiensis and Pseudocercospora eumusae and increased virulence on the banana host.</title>
        <authorList>
            <person name="Chang T.-C."/>
            <person name="Salvucci A."/>
            <person name="Crous P.W."/>
            <person name="Stergiopoulos I."/>
        </authorList>
    </citation>
    <scope>NUCLEOTIDE SEQUENCE [LARGE SCALE GENOMIC DNA]</scope>
    <source>
        <strain evidence="6 7">CBS 114824</strain>
    </source>
</reference>
<evidence type="ECO:0000259" key="5">
    <source>
        <dbReference type="Pfam" id="PF13249"/>
    </source>
</evidence>
<dbReference type="EC" id="5.4.99.-" evidence="3"/>
<dbReference type="AlphaFoldDB" id="A0A139GWD0"/>
<dbReference type="GO" id="GO:0016104">
    <property type="term" value="P:triterpenoid biosynthetic process"/>
    <property type="evidence" value="ECO:0007669"/>
    <property type="project" value="InterPro"/>
</dbReference>
<dbReference type="PANTHER" id="PTHR11764:SF82">
    <property type="entry name" value="TERPENE CYCLASE_MUTASE FAMILY MEMBER"/>
    <property type="match status" value="1"/>
</dbReference>
<dbReference type="InterPro" id="IPR008930">
    <property type="entry name" value="Terpenoid_cyclase/PrenylTrfase"/>
</dbReference>
<dbReference type="Pfam" id="PF13249">
    <property type="entry name" value="SQHop_cyclase_N"/>
    <property type="match status" value="1"/>
</dbReference>
<name>A0A139GWD0_9PEZI</name>
<dbReference type="STRING" id="321146.A0A139GWD0"/>
<feature type="domain" description="Squalene cyclase C-terminal" evidence="4">
    <location>
        <begin position="330"/>
        <end position="670"/>
    </location>
</feature>
<dbReference type="Gene3D" id="1.50.10.20">
    <property type="match status" value="2"/>
</dbReference>
<comment type="similarity">
    <text evidence="3">Belongs to the terpene cyclase/mutase family.</text>
</comment>
<evidence type="ECO:0000313" key="7">
    <source>
        <dbReference type="Proteomes" id="UP000070133"/>
    </source>
</evidence>
<dbReference type="GO" id="GO:0005811">
    <property type="term" value="C:lipid droplet"/>
    <property type="evidence" value="ECO:0007669"/>
    <property type="project" value="InterPro"/>
</dbReference>
<dbReference type="SFLD" id="SFLDG01016">
    <property type="entry name" value="Prenyltransferase_Like_2"/>
    <property type="match status" value="1"/>
</dbReference>
<sequence>MAATRIENLSGRAQKCLELAAQYAYSLQKDDGHWITELRSNISFTAQYVCLCEIVGTSLRSRDDRFEVSRWLLAQQQSDGSWSLAPREPGDLSISVEGYLALKLLGVSAKEEPMLRAKDFILSKGGLPMVGIITQFLLATFGLVNWNELAQVPAELVLMPIWSPINLYAFAHWTRVTAVAMMVIRHSQPSFPLPGHLAAPGAGFLDELFTEPTQRHLRFYPKIATLWRSGHYGHVAAAIGDKIVGLLDPIVKRTAIRTYSLSRCVQFMLERQTDGGYAAFWPANFNCIIALHCQGYSFKHPVIERLLLVIERTFLWKDEHGIRNQVTCGPSWDTALLAIGLCTSGCGDQRLDKTIEWFKSTQILNVRGDYEVAVPGLLPGGWSFQYNNEWYPDTDDTATILKAILLWKPAELTSECVVRGIQWLLGMQCSNGGWGCYDVNNTSYFLQLFPFGRGNEFCDAPCPDVTARILEVLGLITELHHEASNEQEKLPQALVIAMRNACSKAICYLALECNESTGAWKSRWHVNYIDGTASSLQALAYFDDCIDNRVSTMVQRGLAWLKSVQNADGSWGESLLTYNDPSIAGKGQCTPSQTAWALSALITYLSPSDESIERGVEYLLRSQVIPSTRPQIGKTWEQELYVSVAFPNITWLDYTSTRHAYPMIALGQYIKKVRRKLGTV</sequence>
<comment type="caution">
    <text evidence="6">The sequence shown here is derived from an EMBL/GenBank/DDBJ whole genome shotgun (WGS) entry which is preliminary data.</text>
</comment>
<keyword evidence="1" id="KW-0677">Repeat</keyword>
<dbReference type="PANTHER" id="PTHR11764">
    <property type="entry name" value="TERPENE CYCLASE/MUTASE FAMILY MEMBER"/>
    <property type="match status" value="1"/>
</dbReference>
<keyword evidence="2 3" id="KW-0413">Isomerase</keyword>
<keyword evidence="7" id="KW-1185">Reference proteome</keyword>
<dbReference type="EMBL" id="LFZN01000282">
    <property type="protein sequence ID" value="KXS94514.1"/>
    <property type="molecule type" value="Genomic_DNA"/>
</dbReference>
<dbReference type="SUPFAM" id="SSF48239">
    <property type="entry name" value="Terpenoid cyclases/Protein prenyltransferases"/>
    <property type="match status" value="2"/>
</dbReference>
<dbReference type="InterPro" id="IPR006400">
    <property type="entry name" value="Hopene-cyclase"/>
</dbReference>
<proteinExistence type="inferred from homology"/>
<dbReference type="InterPro" id="IPR032696">
    <property type="entry name" value="SQ_cyclase_C"/>
</dbReference>
<evidence type="ECO:0000256" key="2">
    <source>
        <dbReference type="ARBA" id="ARBA00023235"/>
    </source>
</evidence>
<dbReference type="InterPro" id="IPR018333">
    <property type="entry name" value="Squalene_cyclase"/>
</dbReference>
<dbReference type="InterPro" id="IPR032697">
    <property type="entry name" value="SQ_cyclase_N"/>
</dbReference>
<accession>A0A139GWD0</accession>
<evidence type="ECO:0000256" key="1">
    <source>
        <dbReference type="ARBA" id="ARBA00022737"/>
    </source>
</evidence>
<dbReference type="Pfam" id="PF13243">
    <property type="entry name" value="SQHop_cyclase_C"/>
    <property type="match status" value="1"/>
</dbReference>
<evidence type="ECO:0000256" key="3">
    <source>
        <dbReference type="RuleBase" id="RU362003"/>
    </source>
</evidence>
<dbReference type="OrthoDB" id="3650469at2759"/>